<dbReference type="Proteomes" id="UP000290289">
    <property type="component" value="Chromosome 9"/>
</dbReference>
<sequence>MLADMKGNGSRLDFKNGFQENWPEIVNWIIVEFLKSEAEETLLFGAALLSRLLIECSDSNRGEIGSINDEILKLLCTTMAVGLSSMQ</sequence>
<evidence type="ECO:0000313" key="3">
    <source>
        <dbReference type="Proteomes" id="UP000290289"/>
    </source>
</evidence>
<evidence type="ECO:0000313" key="1">
    <source>
        <dbReference type="EMBL" id="RXH90798.1"/>
    </source>
</evidence>
<name>A0A498J590_MALDO</name>
<accession>A0A498J590</accession>
<dbReference type="EMBL" id="RDQH01000193">
    <property type="protein sequence ID" value="RXI09758.1"/>
    <property type="molecule type" value="Genomic_DNA"/>
</dbReference>
<dbReference type="AlphaFoldDB" id="A0A498J590"/>
<comment type="caution">
    <text evidence="1">The sequence shown here is derived from an EMBL/GenBank/DDBJ whole genome shotgun (WGS) entry which is preliminary data.</text>
</comment>
<proteinExistence type="predicted"/>
<protein>
    <submittedName>
        <fullName evidence="1">Uncharacterized protein</fullName>
    </submittedName>
</protein>
<evidence type="ECO:0000313" key="2">
    <source>
        <dbReference type="EMBL" id="RXI09758.1"/>
    </source>
</evidence>
<reference evidence="1 3" key="1">
    <citation type="submission" date="2018-10" db="EMBL/GenBank/DDBJ databases">
        <title>A high-quality apple genome assembly.</title>
        <authorList>
            <person name="Hu J."/>
        </authorList>
    </citation>
    <scope>NUCLEOTIDE SEQUENCE [LARGE SCALE GENOMIC DNA]</scope>
    <source>
        <strain evidence="3">cv. HFTH1</strain>
        <tissue evidence="1">Young leaf</tissue>
    </source>
</reference>
<organism evidence="1 3">
    <name type="scientific">Malus domestica</name>
    <name type="common">Apple</name>
    <name type="synonym">Pyrus malus</name>
    <dbReference type="NCBI Taxonomy" id="3750"/>
    <lineage>
        <taxon>Eukaryota</taxon>
        <taxon>Viridiplantae</taxon>
        <taxon>Streptophyta</taxon>
        <taxon>Embryophyta</taxon>
        <taxon>Tracheophyta</taxon>
        <taxon>Spermatophyta</taxon>
        <taxon>Magnoliopsida</taxon>
        <taxon>eudicotyledons</taxon>
        <taxon>Gunneridae</taxon>
        <taxon>Pentapetalae</taxon>
        <taxon>rosids</taxon>
        <taxon>fabids</taxon>
        <taxon>Rosales</taxon>
        <taxon>Rosaceae</taxon>
        <taxon>Amygdaloideae</taxon>
        <taxon>Maleae</taxon>
        <taxon>Malus</taxon>
    </lineage>
</organism>
<keyword evidence="3" id="KW-1185">Reference proteome</keyword>
<gene>
    <name evidence="2" type="ORF">DVH24_030257</name>
    <name evidence="1" type="ORF">DVH24_035562</name>
</gene>
<dbReference type="EMBL" id="RDQH01000335">
    <property type="protein sequence ID" value="RXH90798.1"/>
    <property type="molecule type" value="Genomic_DNA"/>
</dbReference>